<dbReference type="GO" id="GO:0006518">
    <property type="term" value="P:peptide metabolic process"/>
    <property type="evidence" value="ECO:0007669"/>
    <property type="project" value="TreeGrafter"/>
</dbReference>
<comment type="cofactor">
    <cofactor evidence="6">
        <name>Zn(2+)</name>
        <dbReference type="ChEBI" id="CHEBI:29105"/>
    </cofactor>
    <text evidence="6">Binds 1 zinc ion.</text>
</comment>
<dbReference type="InterPro" id="IPR045090">
    <property type="entry name" value="Pept_M3A_M3B"/>
</dbReference>
<protein>
    <submittedName>
        <fullName evidence="8">Oligoendopeptidase F</fullName>
    </submittedName>
</protein>
<keyword evidence="1 6" id="KW-0645">Protease</keyword>
<dbReference type="CDD" id="cd09606">
    <property type="entry name" value="M3B_PepF"/>
    <property type="match status" value="1"/>
</dbReference>
<dbReference type="InterPro" id="IPR001567">
    <property type="entry name" value="Pept_M3A_M3B_dom"/>
</dbReference>
<dbReference type="Gene3D" id="1.10.1370.30">
    <property type="match status" value="1"/>
</dbReference>
<dbReference type="EMBL" id="PPPD01000001">
    <property type="protein sequence ID" value="PNY81163.1"/>
    <property type="molecule type" value="Genomic_DNA"/>
</dbReference>
<reference evidence="8 9" key="1">
    <citation type="submission" date="2018-01" db="EMBL/GenBank/DDBJ databases">
        <title>Deinococcus koreensis sp. nov., a radiation-resistant bacterium isolated from river water.</title>
        <authorList>
            <person name="Choi A."/>
        </authorList>
    </citation>
    <scope>NUCLEOTIDE SEQUENCE [LARGE SCALE GENOMIC DNA]</scope>
    <source>
        <strain evidence="8 9">SJW1-2</strain>
    </source>
</reference>
<evidence type="ECO:0000256" key="3">
    <source>
        <dbReference type="ARBA" id="ARBA00022801"/>
    </source>
</evidence>
<gene>
    <name evidence="8" type="ORF">CVO96_07020</name>
</gene>
<dbReference type="PANTHER" id="PTHR11804:SF48">
    <property type="entry name" value="PUTATIVE-RELATED"/>
    <property type="match status" value="1"/>
</dbReference>
<dbReference type="RefSeq" id="WP_103311606.1">
    <property type="nucleotide sequence ID" value="NZ_PPPD01000001.1"/>
</dbReference>
<name>A0A2K3UX99_9DEIO</name>
<organism evidence="8 9">
    <name type="scientific">Deinococcus koreensis</name>
    <dbReference type="NCBI Taxonomy" id="2054903"/>
    <lineage>
        <taxon>Bacteria</taxon>
        <taxon>Thermotogati</taxon>
        <taxon>Deinococcota</taxon>
        <taxon>Deinococci</taxon>
        <taxon>Deinococcales</taxon>
        <taxon>Deinococcaceae</taxon>
        <taxon>Deinococcus</taxon>
    </lineage>
</organism>
<keyword evidence="4 6" id="KW-0862">Zinc</keyword>
<dbReference type="PANTHER" id="PTHR11804">
    <property type="entry name" value="PROTEASE M3 THIMET OLIGOPEPTIDASE-RELATED"/>
    <property type="match status" value="1"/>
</dbReference>
<dbReference type="AlphaFoldDB" id="A0A2K3UX99"/>
<evidence type="ECO:0000256" key="2">
    <source>
        <dbReference type="ARBA" id="ARBA00022723"/>
    </source>
</evidence>
<comment type="caution">
    <text evidence="8">The sequence shown here is derived from an EMBL/GenBank/DDBJ whole genome shotgun (WGS) entry which is preliminary data.</text>
</comment>
<evidence type="ECO:0000256" key="6">
    <source>
        <dbReference type="RuleBase" id="RU003435"/>
    </source>
</evidence>
<evidence type="ECO:0000259" key="7">
    <source>
        <dbReference type="Pfam" id="PF01432"/>
    </source>
</evidence>
<dbReference type="Pfam" id="PF01432">
    <property type="entry name" value="Peptidase_M3"/>
    <property type="match status" value="1"/>
</dbReference>
<feature type="domain" description="Peptidase M3A/M3B catalytic" evidence="7">
    <location>
        <begin position="171"/>
        <end position="558"/>
    </location>
</feature>
<comment type="similarity">
    <text evidence="6">Belongs to the peptidase M3 family.</text>
</comment>
<keyword evidence="3 6" id="KW-0378">Hydrolase</keyword>
<evidence type="ECO:0000313" key="9">
    <source>
        <dbReference type="Proteomes" id="UP000236379"/>
    </source>
</evidence>
<evidence type="ECO:0000256" key="5">
    <source>
        <dbReference type="ARBA" id="ARBA00023049"/>
    </source>
</evidence>
<keyword evidence="9" id="KW-1185">Reference proteome</keyword>
<accession>A0A2K3UX99</accession>
<dbReference type="GO" id="GO:0006508">
    <property type="term" value="P:proteolysis"/>
    <property type="evidence" value="ECO:0007669"/>
    <property type="project" value="UniProtKB-KW"/>
</dbReference>
<evidence type="ECO:0000313" key="8">
    <source>
        <dbReference type="EMBL" id="PNY81163.1"/>
    </source>
</evidence>
<dbReference type="Proteomes" id="UP000236379">
    <property type="component" value="Unassembled WGS sequence"/>
</dbReference>
<dbReference type="SUPFAM" id="SSF55486">
    <property type="entry name" value="Metalloproteases ('zincins'), catalytic domain"/>
    <property type="match status" value="1"/>
</dbReference>
<proteinExistence type="inferred from homology"/>
<evidence type="ECO:0000256" key="4">
    <source>
        <dbReference type="ARBA" id="ARBA00022833"/>
    </source>
</evidence>
<sequence length="583" mass="65758">MTGTLDAVERKLAVPPAASEWPTYAPRFEALLAESLDAAGVPDWLRRWSELSAELYETASKLSTHADLHTDAPDIQQRYQTFLAELMPSAERADQALKEKLLSVPGYVPDARFALNYRRFRDAAALFREANVELGVTHEQQKNRHSVITGNQSVLLGGEKLTIPQAKQRLDSPDREAREAAWRALSASNLQVAPELDQVMLDLIVTRWTLARNADEATYLDYQWKALDRVDYSPADCRAFHDAVQGEVVPILAELMKGVADTLGLDAIRPWDYNRNNLLDVQRRAPLAPFQDGGQLETLAEQAFSGLDHDLAARFGYMRSNGLLDLESRPGKMTHAYCQYFPTRNEPFVLMNVVGTAEDVRVLFHEVGHAFHGFYSGDTQPLVWNRWSPTEFVEIPSMAMEFLTLDHLGHVFSPEELARYRRSQLQGVVSFLPWAAQMDAFQHWLYAEAPSTVTVAELDAKWLELDQTFHSFVNWDGLDVAARAKGWQYYHIFHVPFYYIEYAMCYLAAVGIWRGAQRDPAAALEGYKSALRLGSAVSVPELYRAAGVEFRFDREHIRGLMTFLKEQLGQGEATGGGTADRSH</sequence>
<dbReference type="OrthoDB" id="9762795at2"/>
<keyword evidence="5 6" id="KW-0482">Metalloprotease</keyword>
<keyword evidence="2 6" id="KW-0479">Metal-binding</keyword>
<dbReference type="GO" id="GO:0004222">
    <property type="term" value="F:metalloendopeptidase activity"/>
    <property type="evidence" value="ECO:0007669"/>
    <property type="project" value="InterPro"/>
</dbReference>
<dbReference type="GO" id="GO:0046872">
    <property type="term" value="F:metal ion binding"/>
    <property type="evidence" value="ECO:0007669"/>
    <property type="project" value="UniProtKB-UniRule"/>
</dbReference>
<evidence type="ECO:0000256" key="1">
    <source>
        <dbReference type="ARBA" id="ARBA00022670"/>
    </source>
</evidence>